<dbReference type="SUPFAM" id="SSF51735">
    <property type="entry name" value="NAD(P)-binding Rossmann-fold domains"/>
    <property type="match status" value="1"/>
</dbReference>
<keyword evidence="4" id="KW-1185">Reference proteome</keyword>
<dbReference type="Gene3D" id="3.40.50.720">
    <property type="entry name" value="NAD(P)-binding Rossmann-like Domain"/>
    <property type="match status" value="2"/>
</dbReference>
<comment type="caution">
    <text evidence="3">The sequence shown here is derived from an EMBL/GenBank/DDBJ whole genome shotgun (WGS) entry which is preliminary data.</text>
</comment>
<dbReference type="Proteomes" id="UP000751614">
    <property type="component" value="Unassembled WGS sequence"/>
</dbReference>
<dbReference type="PRINTS" id="PR00081">
    <property type="entry name" value="GDHRDH"/>
</dbReference>
<keyword evidence="2" id="KW-0560">Oxidoreductase</keyword>
<comment type="similarity">
    <text evidence="1">Belongs to the short-chain dehydrogenases/reductases (SDR) family.</text>
</comment>
<dbReference type="PANTHER" id="PTHR43477:SF1">
    <property type="entry name" value="DIHYDROANTICAPSIN 7-DEHYDROGENASE"/>
    <property type="match status" value="1"/>
</dbReference>
<dbReference type="InterPro" id="IPR002347">
    <property type="entry name" value="SDR_fam"/>
</dbReference>
<organism evidence="3 4">
    <name type="scientific">Flagellimonas algicola</name>
    <dbReference type="NCBI Taxonomy" id="2583815"/>
    <lineage>
        <taxon>Bacteria</taxon>
        <taxon>Pseudomonadati</taxon>
        <taxon>Bacteroidota</taxon>
        <taxon>Flavobacteriia</taxon>
        <taxon>Flavobacteriales</taxon>
        <taxon>Flavobacteriaceae</taxon>
        <taxon>Flagellimonas</taxon>
    </lineage>
</organism>
<dbReference type="Pfam" id="PF13561">
    <property type="entry name" value="adh_short_C2"/>
    <property type="match status" value="1"/>
</dbReference>
<reference evidence="3 4" key="1">
    <citation type="submission" date="2019-05" db="EMBL/GenBank/DDBJ databases">
        <title>Flagellimonas sp. AsT0115, sp. nov., isolated from a marine red algae, Asparagopsis taxiformis.</title>
        <authorList>
            <person name="Kim J."/>
            <person name="Jeong S.E."/>
            <person name="Jeon C.O."/>
        </authorList>
    </citation>
    <scope>NUCLEOTIDE SEQUENCE [LARGE SCALE GENOMIC DNA]</scope>
    <source>
        <strain evidence="3 4">AsT0115</strain>
    </source>
</reference>
<gene>
    <name evidence="3" type="ORF">FGG15_03350</name>
</gene>
<evidence type="ECO:0000313" key="4">
    <source>
        <dbReference type="Proteomes" id="UP000751614"/>
    </source>
</evidence>
<protein>
    <submittedName>
        <fullName evidence="3">SDR family oxidoreductase</fullName>
    </submittedName>
</protein>
<proteinExistence type="inferred from homology"/>
<dbReference type="InterPro" id="IPR051122">
    <property type="entry name" value="SDR_DHRS6-like"/>
</dbReference>
<dbReference type="InterPro" id="IPR036291">
    <property type="entry name" value="NAD(P)-bd_dom_sf"/>
</dbReference>
<evidence type="ECO:0000313" key="3">
    <source>
        <dbReference type="EMBL" id="TMU56588.1"/>
    </source>
</evidence>
<name>A0ABY2WNW4_9FLAO</name>
<evidence type="ECO:0000256" key="2">
    <source>
        <dbReference type="ARBA" id="ARBA00023002"/>
    </source>
</evidence>
<dbReference type="EMBL" id="VCNI01000001">
    <property type="protein sequence ID" value="TMU56588.1"/>
    <property type="molecule type" value="Genomic_DNA"/>
</dbReference>
<accession>A0ABY2WNW4</accession>
<evidence type="ECO:0000256" key="1">
    <source>
        <dbReference type="ARBA" id="ARBA00006484"/>
    </source>
</evidence>
<dbReference type="PANTHER" id="PTHR43477">
    <property type="entry name" value="DIHYDROANTICAPSIN 7-DEHYDROGENASE"/>
    <property type="match status" value="1"/>
</dbReference>
<sequence>MGDSAKWALILGGSSGLGLATAQKLAGKGFNLILIHRDRRTNMPSVQEAFQEIVSNGAVVHSFNKDAVDAASREGVVEEIKSLLGGAKISVLVHSIAKGNVKPMWDVQEGALSNKDFQLTIDAMAISLYGWVKVLYQTQLFNQDARVIAFTSEGSTRALRNYAAVGAAKAALESITRSIALEFAPFGIKANCIQAGVTDTPSLRLIPNSEKLIKQSIRRNPNQRLTTPKDVANAAYLLTTKEALWITGTVIKVDGGESLQ</sequence>
<dbReference type="RefSeq" id="WP_138833202.1">
    <property type="nucleotide sequence ID" value="NZ_VCNI01000001.1"/>
</dbReference>